<comment type="subcellular location">
    <subcellularLocation>
        <location evidence="1">Plastid</location>
        <location evidence="1">Chloroplast</location>
    </subcellularLocation>
</comment>
<dbReference type="Pfam" id="PF00128">
    <property type="entry name" value="Alpha-amylase"/>
    <property type="match status" value="1"/>
</dbReference>
<dbReference type="CDD" id="cd02856">
    <property type="entry name" value="E_set_GDE_Isoamylase_N"/>
    <property type="match status" value="1"/>
</dbReference>
<dbReference type="EMBL" id="JAYMYQ010000004">
    <property type="protein sequence ID" value="KAK7336726.1"/>
    <property type="molecule type" value="Genomic_DNA"/>
</dbReference>
<keyword evidence="5" id="KW-0809">Transit peptide</keyword>
<dbReference type="InterPro" id="IPR004193">
    <property type="entry name" value="Glyco_hydro_13_N"/>
</dbReference>
<evidence type="ECO:0000256" key="2">
    <source>
        <dbReference type="ARBA" id="ARBA00008061"/>
    </source>
</evidence>
<reference evidence="7 8" key="1">
    <citation type="submission" date="2024-01" db="EMBL/GenBank/DDBJ databases">
        <title>The genomes of 5 underutilized Papilionoideae crops provide insights into root nodulation and disease resistanc.</title>
        <authorList>
            <person name="Jiang F."/>
        </authorList>
    </citation>
    <scope>NUCLEOTIDE SEQUENCE [LARGE SCALE GENOMIC DNA]</scope>
    <source>
        <strain evidence="7">LVBAO_FW01</strain>
        <tissue evidence="7">Leaves</tissue>
    </source>
</reference>
<dbReference type="Gene3D" id="2.60.40.10">
    <property type="entry name" value="Immunoglobulins"/>
    <property type="match status" value="1"/>
</dbReference>
<evidence type="ECO:0000256" key="5">
    <source>
        <dbReference type="ARBA" id="ARBA00022946"/>
    </source>
</evidence>
<dbReference type="InterPro" id="IPR048650">
    <property type="entry name" value="ISOA1-3-like_C"/>
</dbReference>
<keyword evidence="8" id="KW-1185">Reference proteome</keyword>
<dbReference type="GO" id="GO:0019252">
    <property type="term" value="P:starch biosynthetic process"/>
    <property type="evidence" value="ECO:0007669"/>
    <property type="project" value="InterPro"/>
</dbReference>
<sequence>MANLVPTSSFSVIPWNQQNYGAKWSCFHKSWVQRKQHKLQLGLQNLISPLSQNIPSKLCATSRLSIEETEQQVTTTFTQPKDLKGALAYLFRTEIGGGLVRVYVTEKKARYSVYIEISSLDIGGGEGETSVLCWGVYRADSSCFLHMDSTGLSVDAATGMNVSPLVQTSLGKFAVELEFDAKHVPLYLSFFLMSSLDAELEIRSHRKTNFCVPVGFRPGYSAPLGLSFSPDGSMNFAIFSRHAESLVLCLYDDTGVEEPALELDLDPYVNKSGDIWHISFESDWNFVNYGYRCRGALLQQNKDDSSAEHIVLDPYAKIIGNSYPNGLGSVKNLGWLGKEPAFDWGDDHHPDLSLEKLVVYRLNVKLFTQHESSQLPSDLAGTFSGLAKKVLHFKDLGVNAILLEPVFTFDEKKGPYFPCHFFSLMDIYGPSGGHVSTITSMKEMVKTMHANGIEILMEVVFSNTAEIGALQGIDELCYYYANGVGDLNIQSTLNCNYPIVQNLILDSLRHWVTEFHIDGFSFVNASHMLRGFHGEYLSRPPLVEAIAFDPILSTTKLIADCWDPHDMVAKETRFPHWMRWAEINTKFCDDVRNFLRGENLLSNLATRLCGSGDMFSDGRGPAFSFNYIARNFGLSLVDLVSFSGDELAAELSWNCGEEGPTNDTAVLERRLKQIRNFLFILFISLGVPVLSMGDECGQSSGGSPVYGYIKPFNWSALKTGFGKQTTEFISFLSSLRMKQSDLLQSRSFLKEENIEWHGSDGTPPRWEDPSCKFLAMALKTEQSELLESTVSSDISGDLFIAFNAADHPEIVVLPLPPEGMSWYRLVDTALPFPGFFSTSGEVVPEQAAGLFTYQMKSYSCTLFEANNHTV</sequence>
<proteinExistence type="inferred from homology"/>
<dbReference type="InterPro" id="IPR014756">
    <property type="entry name" value="Ig_E-set"/>
</dbReference>
<evidence type="ECO:0000256" key="1">
    <source>
        <dbReference type="ARBA" id="ARBA00004229"/>
    </source>
</evidence>
<evidence type="ECO:0000256" key="3">
    <source>
        <dbReference type="ARBA" id="ARBA00022528"/>
    </source>
</evidence>
<dbReference type="InterPro" id="IPR013783">
    <property type="entry name" value="Ig-like_fold"/>
</dbReference>
<dbReference type="Pfam" id="PF21156">
    <property type="entry name" value="ISOA1-3_C"/>
    <property type="match status" value="1"/>
</dbReference>
<dbReference type="GO" id="GO:0019156">
    <property type="term" value="F:isoamylase activity"/>
    <property type="evidence" value="ECO:0007669"/>
    <property type="project" value="InterPro"/>
</dbReference>
<evidence type="ECO:0000313" key="8">
    <source>
        <dbReference type="Proteomes" id="UP001367508"/>
    </source>
</evidence>
<keyword evidence="3" id="KW-0150">Chloroplast</keyword>
<dbReference type="InterPro" id="IPR017853">
    <property type="entry name" value="GH"/>
</dbReference>
<gene>
    <name evidence="7" type="ORF">VNO77_17272</name>
</gene>
<dbReference type="InterPro" id="IPR044505">
    <property type="entry name" value="GlgX_Isoamylase_N_E_set"/>
</dbReference>
<dbReference type="SUPFAM" id="SSF81296">
    <property type="entry name" value="E set domains"/>
    <property type="match status" value="1"/>
</dbReference>
<name>A0AAN9QJ82_CANGL</name>
<accession>A0AAN9QJ82</accession>
<dbReference type="InterPro" id="IPR044096">
    <property type="entry name" value="AmyAc_plant_ISA2"/>
</dbReference>
<dbReference type="Pfam" id="PF02922">
    <property type="entry name" value="CBM_48"/>
    <property type="match status" value="1"/>
</dbReference>
<dbReference type="InterPro" id="IPR013780">
    <property type="entry name" value="Glyco_hydro_b"/>
</dbReference>
<dbReference type="SUPFAM" id="SSF51011">
    <property type="entry name" value="Glycosyl hydrolase domain"/>
    <property type="match status" value="1"/>
</dbReference>
<organism evidence="7 8">
    <name type="scientific">Canavalia gladiata</name>
    <name type="common">Sword bean</name>
    <name type="synonym">Dolichos gladiatus</name>
    <dbReference type="NCBI Taxonomy" id="3824"/>
    <lineage>
        <taxon>Eukaryota</taxon>
        <taxon>Viridiplantae</taxon>
        <taxon>Streptophyta</taxon>
        <taxon>Embryophyta</taxon>
        <taxon>Tracheophyta</taxon>
        <taxon>Spermatophyta</taxon>
        <taxon>Magnoliopsida</taxon>
        <taxon>eudicotyledons</taxon>
        <taxon>Gunneridae</taxon>
        <taxon>Pentapetalae</taxon>
        <taxon>rosids</taxon>
        <taxon>fabids</taxon>
        <taxon>Fabales</taxon>
        <taxon>Fabaceae</taxon>
        <taxon>Papilionoideae</taxon>
        <taxon>50 kb inversion clade</taxon>
        <taxon>NPAAA clade</taxon>
        <taxon>indigoferoid/millettioid clade</taxon>
        <taxon>Phaseoleae</taxon>
        <taxon>Canavalia</taxon>
    </lineage>
</organism>
<comment type="similarity">
    <text evidence="2">Belongs to the glycosyl hydrolase 13 family.</text>
</comment>
<dbReference type="InterPro" id="IPR006047">
    <property type="entry name" value="GH13_cat_dom"/>
</dbReference>
<dbReference type="Gene3D" id="2.60.40.1180">
    <property type="entry name" value="Golgi alpha-mannosidase II"/>
    <property type="match status" value="1"/>
</dbReference>
<dbReference type="GO" id="GO:0009507">
    <property type="term" value="C:chloroplast"/>
    <property type="evidence" value="ECO:0007669"/>
    <property type="project" value="UniProtKB-SubCell"/>
</dbReference>
<evidence type="ECO:0000259" key="6">
    <source>
        <dbReference type="SMART" id="SM00642"/>
    </source>
</evidence>
<evidence type="ECO:0000256" key="4">
    <source>
        <dbReference type="ARBA" id="ARBA00022640"/>
    </source>
</evidence>
<comment type="caution">
    <text evidence="7">The sequence shown here is derived from an EMBL/GenBank/DDBJ whole genome shotgun (WGS) entry which is preliminary data.</text>
</comment>
<dbReference type="CDD" id="cd11346">
    <property type="entry name" value="AmyAc_plant_IsoA"/>
    <property type="match status" value="1"/>
</dbReference>
<dbReference type="Proteomes" id="UP001367508">
    <property type="component" value="Unassembled WGS sequence"/>
</dbReference>
<protein>
    <recommendedName>
        <fullName evidence="6">Glycosyl hydrolase family 13 catalytic domain-containing protein</fullName>
    </recommendedName>
</protein>
<dbReference type="PANTHER" id="PTHR43002">
    <property type="entry name" value="GLYCOGEN DEBRANCHING ENZYME"/>
    <property type="match status" value="1"/>
</dbReference>
<dbReference type="AlphaFoldDB" id="A0AAN9QJ82"/>
<feature type="domain" description="Glycosyl hydrolase family 13 catalytic" evidence="6">
    <location>
        <begin position="365"/>
        <end position="736"/>
    </location>
</feature>
<keyword evidence="4" id="KW-0934">Plastid</keyword>
<dbReference type="Gene3D" id="3.20.20.80">
    <property type="entry name" value="Glycosidases"/>
    <property type="match status" value="1"/>
</dbReference>
<dbReference type="SUPFAM" id="SSF51445">
    <property type="entry name" value="(Trans)glycosidases"/>
    <property type="match status" value="1"/>
</dbReference>
<dbReference type="SMART" id="SM00642">
    <property type="entry name" value="Aamy"/>
    <property type="match status" value="1"/>
</dbReference>
<evidence type="ECO:0000313" key="7">
    <source>
        <dbReference type="EMBL" id="KAK7336726.1"/>
    </source>
</evidence>